<organism evidence="1 2">
    <name type="scientific">Virgibacillus profundi</name>
    <dbReference type="NCBI Taxonomy" id="2024555"/>
    <lineage>
        <taxon>Bacteria</taxon>
        <taxon>Bacillati</taxon>
        <taxon>Bacillota</taxon>
        <taxon>Bacilli</taxon>
        <taxon>Bacillales</taxon>
        <taxon>Bacillaceae</taxon>
        <taxon>Virgibacillus</taxon>
    </lineage>
</organism>
<proteinExistence type="predicted"/>
<keyword evidence="2" id="KW-1185">Reference proteome</keyword>
<protein>
    <submittedName>
        <fullName evidence="1">Aldolase</fullName>
    </submittedName>
</protein>
<reference evidence="1 2" key="1">
    <citation type="submission" date="2017-08" db="EMBL/GenBank/DDBJ databases">
        <title>Virgibacillus indicus sp. nov. and Virgibacillus profoundi sp. nov, two moderately halophilic bacteria isolated from marine sediment by using the Microfluidic Streak Plate.</title>
        <authorList>
            <person name="Xu B."/>
            <person name="Hu B."/>
            <person name="Wang J."/>
            <person name="Zhu Y."/>
            <person name="Huang L."/>
            <person name="Du W."/>
            <person name="Huang Y."/>
        </authorList>
    </citation>
    <scope>NUCLEOTIDE SEQUENCE [LARGE SCALE GENOMIC DNA]</scope>
    <source>
        <strain evidence="1 2">IO3-P3-H5</strain>
    </source>
</reference>
<comment type="caution">
    <text evidence="1">The sequence shown here is derived from an EMBL/GenBank/DDBJ whole genome shotgun (WGS) entry which is preliminary data.</text>
</comment>
<dbReference type="InterPro" id="IPR027417">
    <property type="entry name" value="P-loop_NTPase"/>
</dbReference>
<dbReference type="EMBL" id="NPOA01000001">
    <property type="protein sequence ID" value="PAV31528.1"/>
    <property type="molecule type" value="Genomic_DNA"/>
</dbReference>
<evidence type="ECO:0000313" key="2">
    <source>
        <dbReference type="Proteomes" id="UP000218887"/>
    </source>
</evidence>
<dbReference type="Proteomes" id="UP000218887">
    <property type="component" value="Unassembled WGS sequence"/>
</dbReference>
<dbReference type="RefSeq" id="WP_095653897.1">
    <property type="nucleotide sequence ID" value="NZ_NPOA01000001.1"/>
</dbReference>
<dbReference type="AlphaFoldDB" id="A0A2A2IJF7"/>
<dbReference type="Gene3D" id="3.40.50.300">
    <property type="entry name" value="P-loop containing nucleotide triphosphate hydrolases"/>
    <property type="match status" value="1"/>
</dbReference>
<sequence>MNRTSKNAIYSAFGLIISSDFHLPELIHIDYENDDADLIIKHEDLSNLWLKNVKTDSYYFIKENLCLVRVPDVAIFKIEYGRAISYSPIGKSNDDQIRLYLLGTCLGVALMQKKVLPIHGSCIAIDGKAYAFVGDSGAGKSTLASAFINRGFQFLTDDVIAVTLFNDNIPFVIPSYPQQKLWQESLTEFGVESEHFKPIYSRETKFAIPINDHFHDQPMPLAGVFVLSKANQDDIEIYPIGKLERLPILYHNTYRNFMISRLGLMEWHFYFSANMVNKLDFHQIIRPNSHFTANELVDEILDIINNSDKLGGKKINTIHHKGEKVI</sequence>
<evidence type="ECO:0000313" key="1">
    <source>
        <dbReference type="EMBL" id="PAV31528.1"/>
    </source>
</evidence>
<dbReference type="SUPFAM" id="SSF53795">
    <property type="entry name" value="PEP carboxykinase-like"/>
    <property type="match status" value="1"/>
</dbReference>
<dbReference type="SUPFAM" id="SSF52540">
    <property type="entry name" value="P-loop containing nucleoside triphosphate hydrolases"/>
    <property type="match status" value="1"/>
</dbReference>
<dbReference type="OrthoDB" id="5430844at2"/>
<accession>A0A2A2IJF7</accession>
<name>A0A2A2IJF7_9BACI</name>
<gene>
    <name evidence="1" type="ORF">CIL05_02400</name>
</gene>